<feature type="transmembrane region" description="Helical" evidence="8">
    <location>
        <begin position="251"/>
        <end position="277"/>
    </location>
</feature>
<evidence type="ECO:0000259" key="10">
    <source>
        <dbReference type="PROSITE" id="PS50929"/>
    </source>
</evidence>
<comment type="caution">
    <text evidence="11">The sequence shown here is derived from an EMBL/GenBank/DDBJ whole genome shotgun (WGS) entry which is preliminary data.</text>
</comment>
<dbReference type="PROSITE" id="PS00211">
    <property type="entry name" value="ABC_TRANSPORTER_1"/>
    <property type="match status" value="1"/>
</dbReference>
<keyword evidence="3 8" id="KW-0812">Transmembrane</keyword>
<feature type="transmembrane region" description="Helical" evidence="8">
    <location>
        <begin position="51"/>
        <end position="71"/>
    </location>
</feature>
<feature type="transmembrane region" description="Helical" evidence="8">
    <location>
        <begin position="138"/>
        <end position="170"/>
    </location>
</feature>
<keyword evidence="5" id="KW-0067">ATP-binding</keyword>
<dbReference type="Pfam" id="PF00664">
    <property type="entry name" value="ABC_membrane"/>
    <property type="match status" value="1"/>
</dbReference>
<dbReference type="Proteomes" id="UP001596060">
    <property type="component" value="Unassembled WGS sequence"/>
</dbReference>
<dbReference type="PROSITE" id="PS50929">
    <property type="entry name" value="ABC_TM1F"/>
    <property type="match status" value="1"/>
</dbReference>
<reference evidence="12" key="1">
    <citation type="journal article" date="2019" name="Int. J. Syst. Evol. Microbiol.">
        <title>The Global Catalogue of Microorganisms (GCM) 10K type strain sequencing project: providing services to taxonomists for standard genome sequencing and annotation.</title>
        <authorList>
            <consortium name="The Broad Institute Genomics Platform"/>
            <consortium name="The Broad Institute Genome Sequencing Center for Infectious Disease"/>
            <person name="Wu L."/>
            <person name="Ma J."/>
        </authorList>
    </citation>
    <scope>NUCLEOTIDE SEQUENCE [LARGE SCALE GENOMIC DNA]</scope>
    <source>
        <strain evidence="12">CCUG 43117</strain>
    </source>
</reference>
<keyword evidence="4" id="KW-0547">Nucleotide-binding</keyword>
<dbReference type="SUPFAM" id="SSF90123">
    <property type="entry name" value="ABC transporter transmembrane region"/>
    <property type="match status" value="1"/>
</dbReference>
<dbReference type="InterPro" id="IPR039421">
    <property type="entry name" value="Type_1_exporter"/>
</dbReference>
<dbReference type="InterPro" id="IPR017871">
    <property type="entry name" value="ABC_transporter-like_CS"/>
</dbReference>
<comment type="subcellular location">
    <subcellularLocation>
        <location evidence="1">Cell membrane</location>
        <topology evidence="1">Multi-pass membrane protein</topology>
    </subcellularLocation>
</comment>
<evidence type="ECO:0000256" key="1">
    <source>
        <dbReference type="ARBA" id="ARBA00004651"/>
    </source>
</evidence>
<evidence type="ECO:0000256" key="6">
    <source>
        <dbReference type="ARBA" id="ARBA00022989"/>
    </source>
</evidence>
<dbReference type="SUPFAM" id="SSF52540">
    <property type="entry name" value="P-loop containing nucleoside triphosphate hydrolases"/>
    <property type="match status" value="1"/>
</dbReference>
<evidence type="ECO:0000313" key="11">
    <source>
        <dbReference type="EMBL" id="MFC5504224.1"/>
    </source>
</evidence>
<evidence type="ECO:0000256" key="7">
    <source>
        <dbReference type="ARBA" id="ARBA00023136"/>
    </source>
</evidence>
<dbReference type="Gene3D" id="3.40.50.300">
    <property type="entry name" value="P-loop containing nucleotide triphosphate hydrolases"/>
    <property type="match status" value="1"/>
</dbReference>
<evidence type="ECO:0000313" key="12">
    <source>
        <dbReference type="Proteomes" id="UP001596060"/>
    </source>
</evidence>
<dbReference type="EMBL" id="JBHSLU010000005">
    <property type="protein sequence ID" value="MFC5504224.1"/>
    <property type="molecule type" value="Genomic_DNA"/>
</dbReference>
<dbReference type="InterPro" id="IPR003439">
    <property type="entry name" value="ABC_transporter-like_ATP-bd"/>
</dbReference>
<accession>A0ABW0NUX4</accession>
<evidence type="ECO:0000256" key="8">
    <source>
        <dbReference type="SAM" id="Phobius"/>
    </source>
</evidence>
<dbReference type="PANTHER" id="PTHR24221:SF248">
    <property type="entry name" value="ABC TRANSPORTER TRANSMEMBRANE REGION"/>
    <property type="match status" value="1"/>
</dbReference>
<evidence type="ECO:0000259" key="9">
    <source>
        <dbReference type="PROSITE" id="PS50893"/>
    </source>
</evidence>
<keyword evidence="12" id="KW-1185">Reference proteome</keyword>
<dbReference type="InterPro" id="IPR011527">
    <property type="entry name" value="ABC1_TM_dom"/>
</dbReference>
<feature type="domain" description="ABC transmembrane type-1" evidence="10">
    <location>
        <begin position="20"/>
        <end position="296"/>
    </location>
</feature>
<dbReference type="InterPro" id="IPR003593">
    <property type="entry name" value="AAA+_ATPase"/>
</dbReference>
<dbReference type="InterPro" id="IPR010128">
    <property type="entry name" value="ATPase_T1SS_PrtD-like"/>
</dbReference>
<evidence type="ECO:0000256" key="3">
    <source>
        <dbReference type="ARBA" id="ARBA00022692"/>
    </source>
</evidence>
<dbReference type="NCBIfam" id="TIGR01842">
    <property type="entry name" value="type_I_sec_PrtD"/>
    <property type="match status" value="1"/>
</dbReference>
<dbReference type="SMART" id="SM00382">
    <property type="entry name" value="AAA"/>
    <property type="match status" value="1"/>
</dbReference>
<feature type="domain" description="ABC transporter" evidence="9">
    <location>
        <begin position="327"/>
        <end position="563"/>
    </location>
</feature>
<keyword evidence="7 8" id="KW-0472">Membrane</keyword>
<dbReference type="PROSITE" id="PS50893">
    <property type="entry name" value="ABC_TRANSPORTER_2"/>
    <property type="match status" value="1"/>
</dbReference>
<dbReference type="RefSeq" id="WP_066723076.1">
    <property type="nucleotide sequence ID" value="NZ_JBHSLU010000005.1"/>
</dbReference>
<evidence type="ECO:0000256" key="5">
    <source>
        <dbReference type="ARBA" id="ARBA00022840"/>
    </source>
</evidence>
<dbReference type="InterPro" id="IPR027417">
    <property type="entry name" value="P-loop_NTPase"/>
</dbReference>
<evidence type="ECO:0000256" key="2">
    <source>
        <dbReference type="ARBA" id="ARBA00005417"/>
    </source>
</evidence>
<sequence>MKPDVLTTALAECRRAFWSVALVSCATNLLMFAGPIYMLQVYDRVIPGRSVPTLVGLTLMLLAAFAFQGFLDAVRNRIVIRIGRLLDERLAGPIHSAVVLLARQNRPPGESGQPLRDLDMIRAFLSGPGPAAIFDMPWILVFVGACFLIHPWIGAAAILSALLLIGLTVLTELSGRDGQRETLRETALRHSLIEAARANAATIKALGMTTALRERWLRINRRYLDAMQRTSDVIGGFASASRTLRMLIQSLVLGLGAYLVVIGDMTAGAVIACSIMIGRALAPVEAAIGSWNGFTNARQAVGRLKRLFGAMQIPGETTELPAPTRSLTVENLIVAAPGAMGALLQQVAFGLKAGDALGIIGPSAAGKSSLARVLVGAWPAARGAVRLDGALIDHWDPVAIARHIGYLPQEVSLFDGTVADNIARMAVEPDAAAVVAAAKAAGAHDMVLRLPGGYDTVIGEGGVALSGGQRQRIALARALYGDPFFVVLDEPNANLDREGEAALTEAIRGVKERGGIVVAIAHRPAAVAVCDHVLYLGQGTQLAFGPRDEVLRKILAPAAAGEARGVERRSEVA</sequence>
<keyword evidence="6 8" id="KW-1133">Transmembrane helix</keyword>
<dbReference type="Pfam" id="PF00005">
    <property type="entry name" value="ABC_tran"/>
    <property type="match status" value="1"/>
</dbReference>
<comment type="similarity">
    <text evidence="2">Belongs to the ABC transporter superfamily.</text>
</comment>
<name>A0ABW0NUX4_9HYPH</name>
<gene>
    <name evidence="11" type="ORF">ACFPN9_03010</name>
</gene>
<dbReference type="InterPro" id="IPR036640">
    <property type="entry name" value="ABC1_TM_sf"/>
</dbReference>
<protein>
    <submittedName>
        <fullName evidence="11">Type I secretion system permease/ATPase</fullName>
    </submittedName>
</protein>
<organism evidence="11 12">
    <name type="scientific">Bosea massiliensis</name>
    <dbReference type="NCBI Taxonomy" id="151419"/>
    <lineage>
        <taxon>Bacteria</taxon>
        <taxon>Pseudomonadati</taxon>
        <taxon>Pseudomonadota</taxon>
        <taxon>Alphaproteobacteria</taxon>
        <taxon>Hyphomicrobiales</taxon>
        <taxon>Boseaceae</taxon>
        <taxon>Bosea</taxon>
    </lineage>
</organism>
<dbReference type="Gene3D" id="1.20.1560.10">
    <property type="entry name" value="ABC transporter type 1, transmembrane domain"/>
    <property type="match status" value="1"/>
</dbReference>
<dbReference type="PANTHER" id="PTHR24221">
    <property type="entry name" value="ATP-BINDING CASSETTE SUB-FAMILY B"/>
    <property type="match status" value="1"/>
</dbReference>
<proteinExistence type="inferred from homology"/>
<evidence type="ECO:0000256" key="4">
    <source>
        <dbReference type="ARBA" id="ARBA00022741"/>
    </source>
</evidence>
<feature type="transmembrane region" description="Helical" evidence="8">
    <location>
        <begin position="16"/>
        <end position="39"/>
    </location>
</feature>